<dbReference type="InterPro" id="IPR011992">
    <property type="entry name" value="EF-hand-dom_pair"/>
</dbReference>
<evidence type="ECO:0000256" key="6">
    <source>
        <dbReference type="SAM" id="Phobius"/>
    </source>
</evidence>
<dbReference type="CDD" id="cd00051">
    <property type="entry name" value="EFh"/>
    <property type="match status" value="1"/>
</dbReference>
<feature type="transmembrane region" description="Helical" evidence="6">
    <location>
        <begin position="420"/>
        <end position="439"/>
    </location>
</feature>
<dbReference type="InterPro" id="IPR051426">
    <property type="entry name" value="Peflin/Sorcin_CaBP"/>
</dbReference>
<name>A0A7S4JAY2_GUITH</name>
<keyword evidence="6" id="KW-0812">Transmembrane</keyword>
<evidence type="ECO:0000256" key="3">
    <source>
        <dbReference type="ARBA" id="ARBA00022723"/>
    </source>
</evidence>
<dbReference type="SUPFAM" id="SSF47473">
    <property type="entry name" value="EF-hand"/>
    <property type="match status" value="1"/>
</dbReference>
<dbReference type="PROSITE" id="PS50222">
    <property type="entry name" value="EF_HAND_2"/>
    <property type="match status" value="2"/>
</dbReference>
<evidence type="ECO:0000313" key="8">
    <source>
        <dbReference type="EMBL" id="CAE2257271.1"/>
    </source>
</evidence>
<feature type="transmembrane region" description="Helical" evidence="6">
    <location>
        <begin position="511"/>
        <end position="531"/>
    </location>
</feature>
<keyword evidence="6" id="KW-0472">Membrane</keyword>
<keyword evidence="3" id="KW-0479">Metal-binding</keyword>
<dbReference type="InterPro" id="IPR018247">
    <property type="entry name" value="EF_Hand_1_Ca_BS"/>
</dbReference>
<dbReference type="Gene3D" id="1.10.238.10">
    <property type="entry name" value="EF-hand"/>
    <property type="match status" value="1"/>
</dbReference>
<dbReference type="InterPro" id="IPR002048">
    <property type="entry name" value="EF_hand_dom"/>
</dbReference>
<dbReference type="SMART" id="SM00054">
    <property type="entry name" value="EFh"/>
    <property type="match status" value="2"/>
</dbReference>
<evidence type="ECO:0000256" key="1">
    <source>
        <dbReference type="ARBA" id="ARBA00004496"/>
    </source>
</evidence>
<sequence length="533" mass="59231">MNVGNFQKEVLVKLLYKSCLYHDVDLSCAFLNFKFEDSPMDDVLSATTTVVDPEDVDTTSYRTRTKSTRKSVSFFGKPNLTVQLWNSLVESLSQIDGAFEFFQTIDGNDSGDIDVDELQVALSAMGIKANMEEIRMILQEFDVDGNGRLSFDEFHDLVRRLRPDVKFSDLKKSGAALVLHAIRQTSSHPLLRAKSGLLACLFRETNEAISARVQQGEAPASVIALSLLLECFYLPQKQGQRYFFAIMLLSLTIACLPLVIRACLNEPVFGTNMAQHMFYLFHTLASYGFFIMAYFAYAPCLWLWRLMRLAQKLLDLIAPPSGITFEWNIRKGSVASSRSALPRIDLRKPGNVEGWAALWRVMHGRAFAPSIELKFQLYSCACLGVYFCSAAVEAIGSYVYQLEYGMSSSQFGLDIKIPAVVRLVVLATPLMIQTMTAYITNSFSSAYMQVLTRAQSACLILAGSKKRVKEPEETYETLIETADILGAVVSEIGAADAAQPMRVLFLRAEPAVVSLLISAIGAVLAFEIQGIRL</sequence>
<comment type="subcellular location">
    <subcellularLocation>
        <location evidence="1">Cytoplasm</location>
    </subcellularLocation>
</comment>
<keyword evidence="5" id="KW-0106">Calcium</keyword>
<keyword evidence="6" id="KW-1133">Transmembrane helix</keyword>
<gene>
    <name evidence="8" type="ORF">GTHE00462_LOCUS4114</name>
</gene>
<protein>
    <recommendedName>
        <fullName evidence="7">EF-hand domain-containing protein</fullName>
    </recommendedName>
</protein>
<dbReference type="GO" id="GO:0005509">
    <property type="term" value="F:calcium ion binding"/>
    <property type="evidence" value="ECO:0007669"/>
    <property type="project" value="InterPro"/>
</dbReference>
<dbReference type="GO" id="GO:0005737">
    <property type="term" value="C:cytoplasm"/>
    <property type="evidence" value="ECO:0007669"/>
    <property type="project" value="UniProtKB-SubCell"/>
</dbReference>
<feature type="transmembrane region" description="Helical" evidence="6">
    <location>
        <begin position="375"/>
        <end position="400"/>
    </location>
</feature>
<feature type="domain" description="EF-hand" evidence="7">
    <location>
        <begin position="93"/>
        <end position="128"/>
    </location>
</feature>
<feature type="transmembrane region" description="Helical" evidence="6">
    <location>
        <begin position="242"/>
        <end position="260"/>
    </location>
</feature>
<organism evidence="8">
    <name type="scientific">Guillardia theta</name>
    <name type="common">Cryptophyte</name>
    <name type="synonym">Cryptomonas phi</name>
    <dbReference type="NCBI Taxonomy" id="55529"/>
    <lineage>
        <taxon>Eukaryota</taxon>
        <taxon>Cryptophyceae</taxon>
        <taxon>Pyrenomonadales</taxon>
        <taxon>Geminigeraceae</taxon>
        <taxon>Guillardia</taxon>
    </lineage>
</organism>
<feature type="transmembrane region" description="Helical" evidence="6">
    <location>
        <begin position="280"/>
        <end position="304"/>
    </location>
</feature>
<dbReference type="EMBL" id="HBKN01005004">
    <property type="protein sequence ID" value="CAE2257271.1"/>
    <property type="molecule type" value="Transcribed_RNA"/>
</dbReference>
<reference evidence="8" key="1">
    <citation type="submission" date="2021-01" db="EMBL/GenBank/DDBJ databases">
        <authorList>
            <person name="Corre E."/>
            <person name="Pelletier E."/>
            <person name="Niang G."/>
            <person name="Scheremetjew M."/>
            <person name="Finn R."/>
            <person name="Kale V."/>
            <person name="Holt S."/>
            <person name="Cochrane G."/>
            <person name="Meng A."/>
            <person name="Brown T."/>
            <person name="Cohen L."/>
        </authorList>
    </citation>
    <scope>NUCLEOTIDE SEQUENCE</scope>
    <source>
        <strain evidence="8">CCMP 2712</strain>
    </source>
</reference>
<keyword evidence="2" id="KW-0963">Cytoplasm</keyword>
<proteinExistence type="predicted"/>
<dbReference type="GO" id="GO:0048306">
    <property type="term" value="F:calcium-dependent protein binding"/>
    <property type="evidence" value="ECO:0007669"/>
    <property type="project" value="UniProtKB-ARBA"/>
</dbReference>
<dbReference type="AlphaFoldDB" id="A0A7S4JAY2"/>
<evidence type="ECO:0000256" key="5">
    <source>
        <dbReference type="ARBA" id="ARBA00022837"/>
    </source>
</evidence>
<accession>A0A7S4JAY2</accession>
<dbReference type="PANTHER" id="PTHR46212:SF3">
    <property type="entry name" value="GH27120P"/>
    <property type="match status" value="1"/>
</dbReference>
<evidence type="ECO:0000259" key="7">
    <source>
        <dbReference type="PROSITE" id="PS50222"/>
    </source>
</evidence>
<dbReference type="PROSITE" id="PS00018">
    <property type="entry name" value="EF_HAND_1"/>
    <property type="match status" value="2"/>
</dbReference>
<keyword evidence="4" id="KW-0677">Repeat</keyword>
<evidence type="ECO:0000256" key="4">
    <source>
        <dbReference type="ARBA" id="ARBA00022737"/>
    </source>
</evidence>
<dbReference type="Pfam" id="PF13499">
    <property type="entry name" value="EF-hand_7"/>
    <property type="match status" value="1"/>
</dbReference>
<dbReference type="PANTHER" id="PTHR46212">
    <property type="entry name" value="PEFLIN"/>
    <property type="match status" value="1"/>
</dbReference>
<evidence type="ECO:0000256" key="2">
    <source>
        <dbReference type="ARBA" id="ARBA00022490"/>
    </source>
</evidence>
<feature type="domain" description="EF-hand" evidence="7">
    <location>
        <begin position="129"/>
        <end position="164"/>
    </location>
</feature>